<dbReference type="InterPro" id="IPR008844">
    <property type="entry name" value="Spore_GerAC-like"/>
</dbReference>
<dbReference type="PROSITE" id="PS51257">
    <property type="entry name" value="PROKAR_LIPOPROTEIN"/>
    <property type="match status" value="1"/>
</dbReference>
<keyword evidence="7" id="KW-0449">Lipoprotein</keyword>
<evidence type="ECO:0000256" key="4">
    <source>
        <dbReference type="ARBA" id="ARBA00022729"/>
    </source>
</evidence>
<dbReference type="GO" id="GO:0009847">
    <property type="term" value="P:spore germination"/>
    <property type="evidence" value="ECO:0007669"/>
    <property type="project" value="InterPro"/>
</dbReference>
<dbReference type="InterPro" id="IPR046953">
    <property type="entry name" value="Spore_GerAC-like_C"/>
</dbReference>
<keyword evidence="5" id="KW-0472">Membrane</keyword>
<dbReference type="GO" id="GO:0016020">
    <property type="term" value="C:membrane"/>
    <property type="evidence" value="ECO:0007669"/>
    <property type="project" value="UniProtKB-SubCell"/>
</dbReference>
<name>A0A521BID4_9BACL</name>
<dbReference type="NCBIfam" id="TIGR02887">
    <property type="entry name" value="spore_ger_x_C"/>
    <property type="match status" value="1"/>
</dbReference>
<dbReference type="OrthoDB" id="2370124at2"/>
<keyword evidence="4" id="KW-0732">Signal</keyword>
<evidence type="ECO:0000313" key="11">
    <source>
        <dbReference type="Proteomes" id="UP000315636"/>
    </source>
</evidence>
<dbReference type="Proteomes" id="UP000315636">
    <property type="component" value="Unassembled WGS sequence"/>
</dbReference>
<dbReference type="Pfam" id="PF05504">
    <property type="entry name" value="Spore_GerAC"/>
    <property type="match status" value="1"/>
</dbReference>
<comment type="subcellular location">
    <subcellularLocation>
        <location evidence="1">Membrane</location>
        <topology evidence="1">Lipid-anchor</topology>
    </subcellularLocation>
</comment>
<evidence type="ECO:0000256" key="2">
    <source>
        <dbReference type="ARBA" id="ARBA00007886"/>
    </source>
</evidence>
<feature type="domain" description="Spore germination GerAC-like C-terminal" evidence="8">
    <location>
        <begin position="209"/>
        <end position="371"/>
    </location>
</feature>
<organism evidence="10 11">
    <name type="scientific">Melghirimyces algeriensis</name>
    <dbReference type="NCBI Taxonomy" id="910412"/>
    <lineage>
        <taxon>Bacteria</taxon>
        <taxon>Bacillati</taxon>
        <taxon>Bacillota</taxon>
        <taxon>Bacilli</taxon>
        <taxon>Bacillales</taxon>
        <taxon>Thermoactinomycetaceae</taxon>
        <taxon>Melghirimyces</taxon>
    </lineage>
</organism>
<reference evidence="10 11" key="1">
    <citation type="submission" date="2017-05" db="EMBL/GenBank/DDBJ databases">
        <authorList>
            <person name="Varghese N."/>
            <person name="Submissions S."/>
        </authorList>
    </citation>
    <scope>NUCLEOTIDE SEQUENCE [LARGE SCALE GENOMIC DNA]</scope>
    <source>
        <strain evidence="10 11">DSM 45474</strain>
    </source>
</reference>
<accession>A0A521BID4</accession>
<evidence type="ECO:0000256" key="1">
    <source>
        <dbReference type="ARBA" id="ARBA00004635"/>
    </source>
</evidence>
<dbReference type="AlphaFoldDB" id="A0A521BID4"/>
<dbReference type="Gene3D" id="3.30.300.210">
    <property type="entry name" value="Nutrient germinant receptor protein C, domain 3"/>
    <property type="match status" value="1"/>
</dbReference>
<dbReference type="PANTHER" id="PTHR35789">
    <property type="entry name" value="SPORE GERMINATION PROTEIN B3"/>
    <property type="match status" value="1"/>
</dbReference>
<dbReference type="InterPro" id="IPR057336">
    <property type="entry name" value="GerAC_N"/>
</dbReference>
<evidence type="ECO:0000256" key="3">
    <source>
        <dbReference type="ARBA" id="ARBA00022544"/>
    </source>
</evidence>
<feature type="domain" description="Spore germination protein N-terminal" evidence="9">
    <location>
        <begin position="23"/>
        <end position="200"/>
    </location>
</feature>
<keyword evidence="3" id="KW-0309">Germination</keyword>
<gene>
    <name evidence="10" type="ORF">SAMN06264849_102126</name>
</gene>
<evidence type="ECO:0000259" key="9">
    <source>
        <dbReference type="Pfam" id="PF25198"/>
    </source>
</evidence>
<evidence type="ECO:0000313" key="10">
    <source>
        <dbReference type="EMBL" id="SMO46855.1"/>
    </source>
</evidence>
<comment type="similarity">
    <text evidence="2">Belongs to the GerABKC lipoprotein family.</text>
</comment>
<sequence>MHPLQRSLSIILLISLLVTGCWDAREIEERASVIALGVDDHPNGIEVSVQMPIPIKVVSSGGGGGGESGQNAVQLFSGQGKTMSDALEDIENQSNQRLFFGHARVIILSESVVRKGIGEFLDFLRREPEIRRRQWPMVVKGTAKDALKTSPKLTQIPMEYLVDMVEAGVRFGHFADVSLGDLFTDISNPAKEPILNYMEVKPYKIQWVGLALLKGDRLVKVLKRKESENLLRIRDEMVGETWDVPCGGDQGHLVIFPTKMKREIKVKQHKDVPKINIHLTLEGSVSEKICEKVELDHPGIYSKINRLASIFMEKRAQQLIQDIQKTGVDSFSIGNHIRAHHPDLWKRIDWKKVFPKADIRVIYHVNIRRIGLKAK</sequence>
<evidence type="ECO:0000256" key="7">
    <source>
        <dbReference type="ARBA" id="ARBA00023288"/>
    </source>
</evidence>
<evidence type="ECO:0000256" key="5">
    <source>
        <dbReference type="ARBA" id="ARBA00023136"/>
    </source>
</evidence>
<evidence type="ECO:0000256" key="6">
    <source>
        <dbReference type="ARBA" id="ARBA00023139"/>
    </source>
</evidence>
<dbReference type="Pfam" id="PF25198">
    <property type="entry name" value="Spore_GerAC_N"/>
    <property type="match status" value="1"/>
</dbReference>
<dbReference type="PANTHER" id="PTHR35789:SF1">
    <property type="entry name" value="SPORE GERMINATION PROTEIN B3"/>
    <property type="match status" value="1"/>
</dbReference>
<protein>
    <submittedName>
        <fullName evidence="10">Germination protein, Ger(X)C family</fullName>
    </submittedName>
</protein>
<proteinExistence type="inferred from homology"/>
<keyword evidence="11" id="KW-1185">Reference proteome</keyword>
<dbReference type="EMBL" id="FXTI01000002">
    <property type="protein sequence ID" value="SMO46855.1"/>
    <property type="molecule type" value="Genomic_DNA"/>
</dbReference>
<evidence type="ECO:0000259" key="8">
    <source>
        <dbReference type="Pfam" id="PF05504"/>
    </source>
</evidence>
<keyword evidence="6" id="KW-0564">Palmitate</keyword>
<dbReference type="RefSeq" id="WP_142504443.1">
    <property type="nucleotide sequence ID" value="NZ_FXTI01000002.1"/>
</dbReference>
<dbReference type="InterPro" id="IPR038501">
    <property type="entry name" value="Spore_GerAC_C_sf"/>
</dbReference>